<dbReference type="InParanoid" id="A0A061G0W7"/>
<accession>A0A061G0W7</accession>
<gene>
    <name evidence="1" type="ORF">TCM_015375</name>
</gene>
<reference evidence="1 2" key="1">
    <citation type="journal article" date="2013" name="Genome Biol.">
        <title>The genome sequence of the most widely cultivated cacao type and its use to identify candidate genes regulating pod color.</title>
        <authorList>
            <person name="Motamayor J.C."/>
            <person name="Mockaitis K."/>
            <person name="Schmutz J."/>
            <person name="Haiminen N."/>
            <person name="Iii D.L."/>
            <person name="Cornejo O."/>
            <person name="Findley S.D."/>
            <person name="Zheng P."/>
            <person name="Utro F."/>
            <person name="Royaert S."/>
            <person name="Saski C."/>
            <person name="Jenkins J."/>
            <person name="Podicheti R."/>
            <person name="Zhao M."/>
            <person name="Scheffler B.E."/>
            <person name="Stack J.C."/>
            <person name="Feltus F.A."/>
            <person name="Mustiga G.M."/>
            <person name="Amores F."/>
            <person name="Phillips W."/>
            <person name="Marelli J.P."/>
            <person name="May G.D."/>
            <person name="Shapiro H."/>
            <person name="Ma J."/>
            <person name="Bustamante C.D."/>
            <person name="Schnell R.J."/>
            <person name="Main D."/>
            <person name="Gilbert D."/>
            <person name="Parida L."/>
            <person name="Kuhn D.N."/>
        </authorList>
    </citation>
    <scope>NUCLEOTIDE SEQUENCE [LARGE SCALE GENOMIC DNA]</scope>
    <source>
        <strain evidence="2">cv. Matina 1-6</strain>
    </source>
</reference>
<dbReference type="EMBL" id="CM001881">
    <property type="protein sequence ID" value="EOY23505.1"/>
    <property type="molecule type" value="Genomic_DNA"/>
</dbReference>
<evidence type="ECO:0000313" key="2">
    <source>
        <dbReference type="Proteomes" id="UP000026915"/>
    </source>
</evidence>
<protein>
    <submittedName>
        <fullName evidence="1">Uncharacterized protein</fullName>
    </submittedName>
</protein>
<keyword evidence="2" id="KW-1185">Reference proteome</keyword>
<organism evidence="1 2">
    <name type="scientific">Theobroma cacao</name>
    <name type="common">Cacao</name>
    <name type="synonym">Cocoa</name>
    <dbReference type="NCBI Taxonomy" id="3641"/>
    <lineage>
        <taxon>Eukaryota</taxon>
        <taxon>Viridiplantae</taxon>
        <taxon>Streptophyta</taxon>
        <taxon>Embryophyta</taxon>
        <taxon>Tracheophyta</taxon>
        <taxon>Spermatophyta</taxon>
        <taxon>Magnoliopsida</taxon>
        <taxon>eudicotyledons</taxon>
        <taxon>Gunneridae</taxon>
        <taxon>Pentapetalae</taxon>
        <taxon>rosids</taxon>
        <taxon>malvids</taxon>
        <taxon>Malvales</taxon>
        <taxon>Malvaceae</taxon>
        <taxon>Byttnerioideae</taxon>
        <taxon>Theobroma</taxon>
    </lineage>
</organism>
<proteinExistence type="predicted"/>
<dbReference type="Gramene" id="EOY23505">
    <property type="protein sequence ID" value="EOY23505"/>
    <property type="gene ID" value="TCM_015375"/>
</dbReference>
<name>A0A061G0W7_THECC</name>
<dbReference type="AlphaFoldDB" id="A0A061G0W7"/>
<dbReference type="Proteomes" id="UP000026915">
    <property type="component" value="Chromosome 3"/>
</dbReference>
<sequence length="56" mass="6170">MAANLFITTPPAHGCWYSGKALSAIPAQEHFKPFTGQYYTIVQSTLIVVLETENVN</sequence>
<evidence type="ECO:0000313" key="1">
    <source>
        <dbReference type="EMBL" id="EOY23505.1"/>
    </source>
</evidence>
<dbReference type="HOGENOM" id="CLU_3018161_0_0_1"/>